<feature type="domain" description="EamA" evidence="7">
    <location>
        <begin position="11"/>
        <end position="141"/>
    </location>
</feature>
<feature type="transmembrane region" description="Helical" evidence="6">
    <location>
        <begin position="238"/>
        <end position="258"/>
    </location>
</feature>
<feature type="transmembrane region" description="Helical" evidence="6">
    <location>
        <begin position="102"/>
        <end position="120"/>
    </location>
</feature>
<gene>
    <name evidence="8" type="ORF">SAMN05421759_10943</name>
</gene>
<feature type="transmembrane region" description="Helical" evidence="6">
    <location>
        <begin position="209"/>
        <end position="226"/>
    </location>
</feature>
<keyword evidence="9" id="KW-1185">Reference proteome</keyword>
<sequence length="300" mass="32786">MFQAVQRPLEGILWMVVTGVCFVMVTALVKALGTRIPPAESAFLRYLLGLVFLIPVWRVLAAARLTRRHWALFSIRGLMHGLGVICWFFAMTRIPIAEVTAMNYLNPVFVSLLAVAFLGERMKAPRILAIVAALLGALIILRPGMRVLDPGHFAMMVTALSFAGGYLLAKILSDELPASVVVAMLSATVTLALLPFALLNWVWPSWGEIGILFAVAFFATAGHYTMTRAFAAAPVTVTQPVIFLQLVWSVLIGAAFFGEPPDPFVIAGGTLIVAAVVFMTWREARANRRRITPAFHATKH</sequence>
<feature type="transmembrane region" description="Helical" evidence="6">
    <location>
        <begin position="70"/>
        <end position="90"/>
    </location>
</feature>
<evidence type="ECO:0000256" key="2">
    <source>
        <dbReference type="ARBA" id="ARBA00009853"/>
    </source>
</evidence>
<dbReference type="EMBL" id="FTOQ01000009">
    <property type="protein sequence ID" value="SIS99713.1"/>
    <property type="molecule type" value="Genomic_DNA"/>
</dbReference>
<dbReference type="PANTHER" id="PTHR22911:SF6">
    <property type="entry name" value="SOLUTE CARRIER FAMILY 35 MEMBER G1"/>
    <property type="match status" value="1"/>
</dbReference>
<evidence type="ECO:0000313" key="8">
    <source>
        <dbReference type="EMBL" id="SIS99713.1"/>
    </source>
</evidence>
<keyword evidence="5 6" id="KW-0472">Membrane</keyword>
<feature type="transmembrane region" description="Helical" evidence="6">
    <location>
        <begin position="151"/>
        <end position="169"/>
    </location>
</feature>
<evidence type="ECO:0000256" key="3">
    <source>
        <dbReference type="ARBA" id="ARBA00022692"/>
    </source>
</evidence>
<feature type="transmembrane region" description="Helical" evidence="6">
    <location>
        <begin position="264"/>
        <end position="281"/>
    </location>
</feature>
<dbReference type="Pfam" id="PF00892">
    <property type="entry name" value="EamA"/>
    <property type="match status" value="2"/>
</dbReference>
<dbReference type="InterPro" id="IPR000620">
    <property type="entry name" value="EamA_dom"/>
</dbReference>
<dbReference type="AlphaFoldDB" id="A0A1N7NMQ2"/>
<comment type="similarity">
    <text evidence="2">Belongs to the drug/metabolite transporter (DMT) superfamily. 10 TMS drug/metabolite exporter (DME) (TC 2.A.7.3) family.</text>
</comment>
<feature type="transmembrane region" description="Helical" evidence="6">
    <location>
        <begin position="127"/>
        <end position="145"/>
    </location>
</feature>
<accession>A0A1N7NMQ2</accession>
<dbReference type="PANTHER" id="PTHR22911">
    <property type="entry name" value="ACYL-MALONYL CONDENSING ENZYME-RELATED"/>
    <property type="match status" value="1"/>
</dbReference>
<protein>
    <submittedName>
        <fullName evidence="8">Threonine/homoserine efflux transporter RhtA</fullName>
    </submittedName>
</protein>
<name>A0A1N7NMQ2_9RHOB</name>
<dbReference type="InterPro" id="IPR037185">
    <property type="entry name" value="EmrE-like"/>
</dbReference>
<comment type="subcellular location">
    <subcellularLocation>
        <location evidence="1">Membrane</location>
        <topology evidence="1">Multi-pass membrane protein</topology>
    </subcellularLocation>
</comment>
<dbReference type="STRING" id="633194.SAMN05421759_10943"/>
<keyword evidence="4 6" id="KW-1133">Transmembrane helix</keyword>
<evidence type="ECO:0000256" key="4">
    <source>
        <dbReference type="ARBA" id="ARBA00022989"/>
    </source>
</evidence>
<organism evidence="8 9">
    <name type="scientific">Roseivivax lentus</name>
    <dbReference type="NCBI Taxonomy" id="633194"/>
    <lineage>
        <taxon>Bacteria</taxon>
        <taxon>Pseudomonadati</taxon>
        <taxon>Pseudomonadota</taxon>
        <taxon>Alphaproteobacteria</taxon>
        <taxon>Rhodobacterales</taxon>
        <taxon>Roseobacteraceae</taxon>
        <taxon>Roseivivax</taxon>
    </lineage>
</organism>
<feature type="transmembrane region" description="Helical" evidence="6">
    <location>
        <begin position="43"/>
        <end position="63"/>
    </location>
</feature>
<evidence type="ECO:0000256" key="1">
    <source>
        <dbReference type="ARBA" id="ARBA00004141"/>
    </source>
</evidence>
<proteinExistence type="inferred from homology"/>
<evidence type="ECO:0000256" key="6">
    <source>
        <dbReference type="SAM" id="Phobius"/>
    </source>
</evidence>
<evidence type="ECO:0000256" key="5">
    <source>
        <dbReference type="ARBA" id="ARBA00023136"/>
    </source>
</evidence>
<dbReference type="GO" id="GO:0016020">
    <property type="term" value="C:membrane"/>
    <property type="evidence" value="ECO:0007669"/>
    <property type="project" value="UniProtKB-SubCell"/>
</dbReference>
<evidence type="ECO:0000313" key="9">
    <source>
        <dbReference type="Proteomes" id="UP000186684"/>
    </source>
</evidence>
<dbReference type="Proteomes" id="UP000186684">
    <property type="component" value="Unassembled WGS sequence"/>
</dbReference>
<feature type="transmembrane region" description="Helical" evidence="6">
    <location>
        <begin position="12"/>
        <end position="31"/>
    </location>
</feature>
<evidence type="ECO:0000259" key="7">
    <source>
        <dbReference type="Pfam" id="PF00892"/>
    </source>
</evidence>
<dbReference type="Gene3D" id="1.10.3730.20">
    <property type="match status" value="2"/>
</dbReference>
<dbReference type="RefSeq" id="WP_076448843.1">
    <property type="nucleotide sequence ID" value="NZ_FTOQ01000009.1"/>
</dbReference>
<reference evidence="9" key="1">
    <citation type="submission" date="2017-01" db="EMBL/GenBank/DDBJ databases">
        <authorList>
            <person name="Varghese N."/>
            <person name="Submissions S."/>
        </authorList>
    </citation>
    <scope>NUCLEOTIDE SEQUENCE [LARGE SCALE GENOMIC DNA]</scope>
    <source>
        <strain evidence="9">DSM 29430</strain>
    </source>
</reference>
<dbReference type="SUPFAM" id="SSF103481">
    <property type="entry name" value="Multidrug resistance efflux transporter EmrE"/>
    <property type="match status" value="2"/>
</dbReference>
<keyword evidence="3 6" id="KW-0812">Transmembrane</keyword>
<feature type="transmembrane region" description="Helical" evidence="6">
    <location>
        <begin position="181"/>
        <end position="203"/>
    </location>
</feature>
<feature type="domain" description="EamA" evidence="7">
    <location>
        <begin position="151"/>
        <end position="280"/>
    </location>
</feature>